<feature type="transmembrane region" description="Helical" evidence="7">
    <location>
        <begin position="73"/>
        <end position="98"/>
    </location>
</feature>
<evidence type="ECO:0000256" key="5">
    <source>
        <dbReference type="ARBA" id="ARBA00022989"/>
    </source>
</evidence>
<comment type="subcellular location">
    <subcellularLocation>
        <location evidence="1">Membrane</location>
        <topology evidence="1">Multi-pass membrane protein</topology>
    </subcellularLocation>
</comment>
<evidence type="ECO:0000256" key="1">
    <source>
        <dbReference type="ARBA" id="ARBA00004141"/>
    </source>
</evidence>
<name>A0A2G9TIA2_TELCI</name>
<keyword evidence="4" id="KW-0732">Signal</keyword>
<sequence length="104" mass="11936">MDEYANTKKTVFCKMKLTNEAYQTFVYAIKNSYFYQMYLDDMPIWGKLDADLGDEYGWKQVHGDVFRAPSMPLLFSSCIGAGYHVFTVAVITIVLAIVGEFYTE</sequence>
<dbReference type="GO" id="GO:0072657">
    <property type="term" value="P:protein localization to membrane"/>
    <property type="evidence" value="ECO:0007669"/>
    <property type="project" value="TreeGrafter"/>
</dbReference>
<dbReference type="PANTHER" id="PTHR10766:SF41">
    <property type="entry name" value="TRANSMEMBRANE 9 SUPERFAMILY MEMBER 3"/>
    <property type="match status" value="1"/>
</dbReference>
<evidence type="ECO:0000256" key="7">
    <source>
        <dbReference type="RuleBase" id="RU363079"/>
    </source>
</evidence>
<organism evidence="8 9">
    <name type="scientific">Teladorsagia circumcincta</name>
    <name type="common">Brown stomach worm</name>
    <name type="synonym">Ostertagia circumcincta</name>
    <dbReference type="NCBI Taxonomy" id="45464"/>
    <lineage>
        <taxon>Eukaryota</taxon>
        <taxon>Metazoa</taxon>
        <taxon>Ecdysozoa</taxon>
        <taxon>Nematoda</taxon>
        <taxon>Chromadorea</taxon>
        <taxon>Rhabditida</taxon>
        <taxon>Rhabditina</taxon>
        <taxon>Rhabditomorpha</taxon>
        <taxon>Strongyloidea</taxon>
        <taxon>Trichostrongylidae</taxon>
        <taxon>Teladorsagia</taxon>
    </lineage>
</organism>
<proteinExistence type="inferred from homology"/>
<accession>A0A2G9TIA2</accession>
<dbReference type="InterPro" id="IPR004240">
    <property type="entry name" value="EMP70"/>
</dbReference>
<protein>
    <recommendedName>
        <fullName evidence="7">Transmembrane 9 superfamily member</fullName>
    </recommendedName>
</protein>
<dbReference type="GO" id="GO:0016020">
    <property type="term" value="C:membrane"/>
    <property type="evidence" value="ECO:0007669"/>
    <property type="project" value="UniProtKB-SubCell"/>
</dbReference>
<dbReference type="OrthoDB" id="1666796at2759"/>
<evidence type="ECO:0000256" key="4">
    <source>
        <dbReference type="ARBA" id="ARBA00022729"/>
    </source>
</evidence>
<evidence type="ECO:0000313" key="9">
    <source>
        <dbReference type="Proteomes" id="UP000230423"/>
    </source>
</evidence>
<keyword evidence="5 7" id="KW-1133">Transmembrane helix</keyword>
<comment type="caution">
    <text evidence="7">Lacks conserved residue(s) required for the propagation of feature annotation.</text>
</comment>
<keyword evidence="6 7" id="KW-0472">Membrane</keyword>
<comment type="similarity">
    <text evidence="2 7">Belongs to the nonaspanin (TM9SF) (TC 9.A.2) family.</text>
</comment>
<evidence type="ECO:0000313" key="8">
    <source>
        <dbReference type="EMBL" id="PIO57697.1"/>
    </source>
</evidence>
<evidence type="ECO:0000256" key="6">
    <source>
        <dbReference type="ARBA" id="ARBA00023136"/>
    </source>
</evidence>
<keyword evidence="3 7" id="KW-0812">Transmembrane</keyword>
<reference evidence="8 9" key="1">
    <citation type="submission" date="2015-09" db="EMBL/GenBank/DDBJ databases">
        <title>Draft genome of the parasitic nematode Teladorsagia circumcincta isolate WARC Sus (inbred).</title>
        <authorList>
            <person name="Mitreva M."/>
        </authorList>
    </citation>
    <scope>NUCLEOTIDE SEQUENCE [LARGE SCALE GENOMIC DNA]</scope>
    <source>
        <strain evidence="8 9">S</strain>
    </source>
</reference>
<dbReference type="Proteomes" id="UP000230423">
    <property type="component" value="Unassembled WGS sequence"/>
</dbReference>
<dbReference type="Pfam" id="PF02990">
    <property type="entry name" value="EMP70"/>
    <property type="match status" value="2"/>
</dbReference>
<keyword evidence="9" id="KW-1185">Reference proteome</keyword>
<dbReference type="AlphaFoldDB" id="A0A2G9TIA2"/>
<gene>
    <name evidence="8" type="ORF">TELCIR_20883</name>
</gene>
<dbReference type="PANTHER" id="PTHR10766">
    <property type="entry name" value="TRANSMEMBRANE 9 SUPERFAMILY PROTEIN"/>
    <property type="match status" value="1"/>
</dbReference>
<evidence type="ECO:0000256" key="3">
    <source>
        <dbReference type="ARBA" id="ARBA00022692"/>
    </source>
</evidence>
<evidence type="ECO:0000256" key="2">
    <source>
        <dbReference type="ARBA" id="ARBA00005227"/>
    </source>
</evidence>
<dbReference type="EMBL" id="KZ364274">
    <property type="protein sequence ID" value="PIO57697.1"/>
    <property type="molecule type" value="Genomic_DNA"/>
</dbReference>